<feature type="transmembrane region" description="Helical" evidence="1">
    <location>
        <begin position="169"/>
        <end position="196"/>
    </location>
</feature>
<feature type="transmembrane region" description="Helical" evidence="1">
    <location>
        <begin position="86"/>
        <end position="110"/>
    </location>
</feature>
<keyword evidence="1" id="KW-1133">Transmembrane helix</keyword>
<dbReference type="RefSeq" id="WP_152157599.1">
    <property type="nucleotide sequence ID" value="NZ_WEHX01000006.1"/>
</dbReference>
<dbReference type="InterPro" id="IPR011642">
    <property type="entry name" value="Gate_dom"/>
</dbReference>
<dbReference type="AlphaFoldDB" id="A0A6I1EPW9"/>
<dbReference type="OrthoDB" id="5339657at2"/>
<evidence type="ECO:0000313" key="4">
    <source>
        <dbReference type="Proteomes" id="UP000430564"/>
    </source>
</evidence>
<name>A0A6I1EPW9_9BURK</name>
<gene>
    <name evidence="3" type="ORF">GBM95_02295</name>
</gene>
<comment type="caution">
    <text evidence="3">The sequence shown here is derived from an EMBL/GenBank/DDBJ whole genome shotgun (WGS) entry which is preliminary data.</text>
</comment>
<feature type="domain" description="Nucleoside transporter/FeoB GTPase Gate" evidence="2">
    <location>
        <begin position="94"/>
        <end position="188"/>
    </location>
</feature>
<reference evidence="3 4" key="1">
    <citation type="submission" date="2019-10" db="EMBL/GenBank/DDBJ databases">
        <title>Genome diversity of Sutterella seckii.</title>
        <authorList>
            <person name="Chaplin A.V."/>
            <person name="Sokolova S.R."/>
            <person name="Mosin K.A."/>
            <person name="Ivanova E.L."/>
            <person name="Kochetkova T.O."/>
            <person name="Goltsov A.Y."/>
            <person name="Trofimov D.Y."/>
            <person name="Efimov B.A."/>
        </authorList>
    </citation>
    <scope>NUCLEOTIDE SEQUENCE [LARGE SCALE GENOMIC DNA]</scope>
    <source>
        <strain evidence="3 4">ASD393</strain>
    </source>
</reference>
<evidence type="ECO:0000259" key="2">
    <source>
        <dbReference type="Pfam" id="PF07670"/>
    </source>
</evidence>
<dbReference type="Pfam" id="PF07670">
    <property type="entry name" value="Gate"/>
    <property type="match status" value="1"/>
</dbReference>
<dbReference type="Proteomes" id="UP000430564">
    <property type="component" value="Unassembled WGS sequence"/>
</dbReference>
<proteinExistence type="predicted"/>
<feature type="transmembrane region" description="Helical" evidence="1">
    <location>
        <begin position="208"/>
        <end position="231"/>
    </location>
</feature>
<evidence type="ECO:0000256" key="1">
    <source>
        <dbReference type="SAM" id="Phobius"/>
    </source>
</evidence>
<organism evidence="3 4">
    <name type="scientific">Sutterella seckii</name>
    <dbReference type="NCBI Taxonomy" id="1944635"/>
    <lineage>
        <taxon>Bacteria</taxon>
        <taxon>Pseudomonadati</taxon>
        <taxon>Pseudomonadota</taxon>
        <taxon>Betaproteobacteria</taxon>
        <taxon>Burkholderiales</taxon>
        <taxon>Sutterellaceae</taxon>
        <taxon>Sutterella</taxon>
    </lineage>
</organism>
<protein>
    <recommendedName>
        <fullName evidence="2">Nucleoside transporter/FeoB GTPase Gate domain-containing protein</fullName>
    </recommendedName>
</protein>
<feature type="transmembrane region" description="Helical" evidence="1">
    <location>
        <begin position="22"/>
        <end position="41"/>
    </location>
</feature>
<evidence type="ECO:0000313" key="3">
    <source>
        <dbReference type="EMBL" id="KAB7662607.1"/>
    </source>
</evidence>
<dbReference type="EMBL" id="WEHX01000006">
    <property type="protein sequence ID" value="KAB7662607.1"/>
    <property type="molecule type" value="Genomic_DNA"/>
</dbReference>
<keyword evidence="1" id="KW-0472">Membrane</keyword>
<sequence>MQSETPTPAADPALIQKKNPGIVAYIAFALAVAFFSGLLITDKWWGIFDYTVLLGDFGSVVAKVTDKGGEISTVMSNFRGKGGSGAIDGFMFALALVPTIMLATAMIAVFEYYGALNAAERLLNPILRPLLGLPGCCSLSIIASLQSTDAGAVLTRTLKESGDITERETLIFAAFQMTAGAAIGNFLSSGIVFFSLRGADGSLVVPTTIGTCLGIILLGKVLSANLTRLVFIREDKKAHA</sequence>
<accession>A0A6I1EPW9</accession>
<keyword evidence="1" id="KW-0812">Transmembrane</keyword>